<dbReference type="STRING" id="472181.SAMN05216271_1612"/>
<evidence type="ECO:0000313" key="2">
    <source>
        <dbReference type="EMBL" id="SDS29903.1"/>
    </source>
</evidence>
<sequence>MNGRLSQRQPLYSQRGIGLIEVLITVLVLSIGLLGLAGLQLASLRNNQSAMERSMGVMQSYSIIEAIRADADSAKNGRFNVGLDDDPSANATFPAKAVQVWRAQLTQNLGDAAKGSVTCNSTDCTVIVQWDDSRGLGGSATQQITTEVQL</sequence>
<dbReference type="EMBL" id="LT629763">
    <property type="protein sequence ID" value="SDS29903.1"/>
    <property type="molecule type" value="Genomic_DNA"/>
</dbReference>
<evidence type="ECO:0000256" key="1">
    <source>
        <dbReference type="SAM" id="Phobius"/>
    </source>
</evidence>
<organism evidence="2 3">
    <name type="scientific">Halopseudomonas sabulinigri</name>
    <dbReference type="NCBI Taxonomy" id="472181"/>
    <lineage>
        <taxon>Bacteria</taxon>
        <taxon>Pseudomonadati</taxon>
        <taxon>Pseudomonadota</taxon>
        <taxon>Gammaproteobacteria</taxon>
        <taxon>Pseudomonadales</taxon>
        <taxon>Pseudomonadaceae</taxon>
        <taxon>Halopseudomonas</taxon>
    </lineage>
</organism>
<dbReference type="AlphaFoldDB" id="A0A1H1R2H9"/>
<dbReference type="InterPro" id="IPR012902">
    <property type="entry name" value="N_methyl_site"/>
</dbReference>
<keyword evidence="1" id="KW-0812">Transmembrane</keyword>
<keyword evidence="1" id="KW-1133">Transmembrane helix</keyword>
<protein>
    <submittedName>
        <fullName evidence="2">Type IV pilus assembly protein PilV</fullName>
    </submittedName>
</protein>
<keyword evidence="1" id="KW-0472">Membrane</keyword>
<dbReference type="Proteomes" id="UP000243413">
    <property type="component" value="Chromosome I"/>
</dbReference>
<name>A0A1H1R2H9_9GAMM</name>
<dbReference type="RefSeq" id="WP_092285514.1">
    <property type="nucleotide sequence ID" value="NZ_LT629763.1"/>
</dbReference>
<feature type="transmembrane region" description="Helical" evidence="1">
    <location>
        <begin position="20"/>
        <end position="44"/>
    </location>
</feature>
<dbReference type="Pfam" id="PF07963">
    <property type="entry name" value="N_methyl"/>
    <property type="match status" value="1"/>
</dbReference>
<accession>A0A1H1R2H9</accession>
<dbReference type="NCBIfam" id="TIGR02523">
    <property type="entry name" value="type_IV_pilV"/>
    <property type="match status" value="1"/>
</dbReference>
<dbReference type="OrthoDB" id="5298127at2"/>
<evidence type="ECO:0000313" key="3">
    <source>
        <dbReference type="Proteomes" id="UP000243413"/>
    </source>
</evidence>
<gene>
    <name evidence="2" type="ORF">SAMN05216271_1612</name>
</gene>
<dbReference type="InterPro" id="IPR013362">
    <property type="entry name" value="Pilus_4_PilV"/>
</dbReference>
<proteinExistence type="predicted"/>
<reference evidence="3" key="1">
    <citation type="submission" date="2016-10" db="EMBL/GenBank/DDBJ databases">
        <authorList>
            <person name="Varghese N."/>
            <person name="Submissions S."/>
        </authorList>
    </citation>
    <scope>NUCLEOTIDE SEQUENCE [LARGE SCALE GENOMIC DNA]</scope>
    <source>
        <strain evidence="3">JCM 14963</strain>
    </source>
</reference>